<dbReference type="EnsemblProtists" id="HpaT804603">
    <property type="protein sequence ID" value="HpaP804603"/>
    <property type="gene ID" value="HpaG804603"/>
</dbReference>
<feature type="region of interest" description="Disordered" evidence="1">
    <location>
        <begin position="1"/>
        <end position="88"/>
    </location>
</feature>
<dbReference type="AlphaFoldDB" id="M4BE85"/>
<dbReference type="InParanoid" id="M4BE85"/>
<proteinExistence type="predicted"/>
<evidence type="ECO:0000256" key="1">
    <source>
        <dbReference type="SAM" id="MobiDB-lite"/>
    </source>
</evidence>
<reference evidence="3" key="1">
    <citation type="journal article" date="2010" name="Science">
        <title>Signatures of adaptation to obligate biotrophy in the Hyaloperonospora arabidopsidis genome.</title>
        <authorList>
            <person name="Baxter L."/>
            <person name="Tripathy S."/>
            <person name="Ishaque N."/>
            <person name="Boot N."/>
            <person name="Cabral A."/>
            <person name="Kemen E."/>
            <person name="Thines M."/>
            <person name="Ah-Fong A."/>
            <person name="Anderson R."/>
            <person name="Badejoko W."/>
            <person name="Bittner-Eddy P."/>
            <person name="Boore J.L."/>
            <person name="Chibucos M.C."/>
            <person name="Coates M."/>
            <person name="Dehal P."/>
            <person name="Delehaunty K."/>
            <person name="Dong S."/>
            <person name="Downton P."/>
            <person name="Dumas B."/>
            <person name="Fabro G."/>
            <person name="Fronick C."/>
            <person name="Fuerstenberg S.I."/>
            <person name="Fulton L."/>
            <person name="Gaulin E."/>
            <person name="Govers F."/>
            <person name="Hughes L."/>
            <person name="Humphray S."/>
            <person name="Jiang R.H."/>
            <person name="Judelson H."/>
            <person name="Kamoun S."/>
            <person name="Kyung K."/>
            <person name="Meijer H."/>
            <person name="Minx P."/>
            <person name="Morris P."/>
            <person name="Nelson J."/>
            <person name="Phuntumart V."/>
            <person name="Qutob D."/>
            <person name="Rehmany A."/>
            <person name="Rougon-Cardoso A."/>
            <person name="Ryden P."/>
            <person name="Torto-Alalibo T."/>
            <person name="Studholme D."/>
            <person name="Wang Y."/>
            <person name="Win J."/>
            <person name="Wood J."/>
            <person name="Clifton S.W."/>
            <person name="Rogers J."/>
            <person name="Van den Ackerveken G."/>
            <person name="Jones J.D."/>
            <person name="McDowell J.M."/>
            <person name="Beynon J."/>
            <person name="Tyler B.M."/>
        </authorList>
    </citation>
    <scope>NUCLEOTIDE SEQUENCE [LARGE SCALE GENOMIC DNA]</scope>
    <source>
        <strain evidence="3">Emoy2</strain>
    </source>
</reference>
<dbReference type="HOGENOM" id="CLU_2473750_0_0_1"/>
<protein>
    <submittedName>
        <fullName evidence="2">Uncharacterized protein</fullName>
    </submittedName>
</protein>
<feature type="compositionally biased region" description="Basic and acidic residues" evidence="1">
    <location>
        <begin position="79"/>
        <end position="88"/>
    </location>
</feature>
<evidence type="ECO:0000313" key="3">
    <source>
        <dbReference type="Proteomes" id="UP000011713"/>
    </source>
</evidence>
<dbReference type="Proteomes" id="UP000011713">
    <property type="component" value="Unassembled WGS sequence"/>
</dbReference>
<evidence type="ECO:0000313" key="2">
    <source>
        <dbReference type="EnsemblProtists" id="HpaP804603"/>
    </source>
</evidence>
<reference evidence="2" key="2">
    <citation type="submission" date="2015-06" db="UniProtKB">
        <authorList>
            <consortium name="EnsemblProtists"/>
        </authorList>
    </citation>
    <scope>IDENTIFICATION</scope>
    <source>
        <strain evidence="2">Emoy2</strain>
    </source>
</reference>
<name>M4BE85_HYAAE</name>
<accession>M4BE85</accession>
<feature type="compositionally biased region" description="Basic and acidic residues" evidence="1">
    <location>
        <begin position="46"/>
        <end position="60"/>
    </location>
</feature>
<keyword evidence="3" id="KW-1185">Reference proteome</keyword>
<organism evidence="2 3">
    <name type="scientific">Hyaloperonospora arabidopsidis (strain Emoy2)</name>
    <name type="common">Downy mildew agent</name>
    <name type="synonym">Peronospora arabidopsidis</name>
    <dbReference type="NCBI Taxonomy" id="559515"/>
    <lineage>
        <taxon>Eukaryota</taxon>
        <taxon>Sar</taxon>
        <taxon>Stramenopiles</taxon>
        <taxon>Oomycota</taxon>
        <taxon>Peronosporomycetes</taxon>
        <taxon>Peronosporales</taxon>
        <taxon>Peronosporaceae</taxon>
        <taxon>Hyaloperonospora</taxon>
    </lineage>
</organism>
<dbReference type="EMBL" id="JH598174">
    <property type="status" value="NOT_ANNOTATED_CDS"/>
    <property type="molecule type" value="Genomic_DNA"/>
</dbReference>
<dbReference type="VEuPathDB" id="FungiDB:HpaG804603"/>
<sequence length="88" mass="9659">MAPGDARKRVSPPSFESNGGKRSARKRKTTRKDVGEAGVTLRSGARKTEDCKLDSIKTGEDVSSSSFRTKRGVTPDLDNDSRSRYLKL</sequence>